<evidence type="ECO:0000313" key="2">
    <source>
        <dbReference type="Proteomes" id="UP001335648"/>
    </source>
</evidence>
<proteinExistence type="predicted"/>
<sequence>MFISTFGGASCVLFRCLCISRPAACISSRGSLPSSSPMRSSFQVQHSSINLIHSLTELRDRASRLCSTDNRCPTTSAAHPPVVLLCLGPSLLLLPPVCTFLRRFIQESDRPMSC</sequence>
<evidence type="ECO:0000313" key="1">
    <source>
        <dbReference type="EMBL" id="KAK5904660.1"/>
    </source>
</evidence>
<dbReference type="Proteomes" id="UP001335648">
    <property type="component" value="Unassembled WGS sequence"/>
</dbReference>
<gene>
    <name evidence="1" type="ORF">CesoFtcFv8_006197</name>
</gene>
<accession>A0AAN8CIX1</accession>
<dbReference type="EMBL" id="JAULUE010002050">
    <property type="protein sequence ID" value="KAK5904660.1"/>
    <property type="molecule type" value="Genomic_DNA"/>
</dbReference>
<keyword evidence="2" id="KW-1185">Reference proteome</keyword>
<protein>
    <submittedName>
        <fullName evidence="1">Uncharacterized protein</fullName>
    </submittedName>
</protein>
<name>A0AAN8CIX1_9TELE</name>
<reference evidence="1 2" key="1">
    <citation type="journal article" date="2023" name="Mol. Biol. Evol.">
        <title>Genomics of Secondarily Temperate Adaptation in the Only Non-Antarctic Icefish.</title>
        <authorList>
            <person name="Rivera-Colon A.G."/>
            <person name="Rayamajhi N."/>
            <person name="Minhas B.F."/>
            <person name="Madrigal G."/>
            <person name="Bilyk K.T."/>
            <person name="Yoon V."/>
            <person name="Hune M."/>
            <person name="Gregory S."/>
            <person name="Cheng C.H.C."/>
            <person name="Catchen J.M."/>
        </authorList>
    </citation>
    <scope>NUCLEOTIDE SEQUENCE [LARGE SCALE GENOMIC DNA]</scope>
    <source>
        <strain evidence="1">JC2023a</strain>
    </source>
</reference>
<dbReference type="AlphaFoldDB" id="A0AAN8CIX1"/>
<comment type="caution">
    <text evidence="1">The sequence shown here is derived from an EMBL/GenBank/DDBJ whole genome shotgun (WGS) entry which is preliminary data.</text>
</comment>
<organism evidence="1 2">
    <name type="scientific">Champsocephalus esox</name>
    <name type="common">pike icefish</name>
    <dbReference type="NCBI Taxonomy" id="159716"/>
    <lineage>
        <taxon>Eukaryota</taxon>
        <taxon>Metazoa</taxon>
        <taxon>Chordata</taxon>
        <taxon>Craniata</taxon>
        <taxon>Vertebrata</taxon>
        <taxon>Euteleostomi</taxon>
        <taxon>Actinopterygii</taxon>
        <taxon>Neopterygii</taxon>
        <taxon>Teleostei</taxon>
        <taxon>Neoteleostei</taxon>
        <taxon>Acanthomorphata</taxon>
        <taxon>Eupercaria</taxon>
        <taxon>Perciformes</taxon>
        <taxon>Notothenioidei</taxon>
        <taxon>Channichthyidae</taxon>
        <taxon>Champsocephalus</taxon>
    </lineage>
</organism>